<geneLocation type="plasmid" evidence="1 2">
    <name>pG9842_140</name>
</geneLocation>
<accession>B7IZR3</accession>
<gene>
    <name evidence="1" type="ordered locus">BCG9842_A0070</name>
</gene>
<dbReference type="EMBL" id="CP001188">
    <property type="protein sequence ID" value="ACK98751.1"/>
    <property type="molecule type" value="Genomic_DNA"/>
</dbReference>
<reference evidence="1 2" key="1">
    <citation type="submission" date="2008-10" db="EMBL/GenBank/DDBJ databases">
        <title>Genome sequence of Bacillus cereus G9842.</title>
        <authorList>
            <person name="Dodson R.J."/>
            <person name="Durkin A.S."/>
            <person name="Rosovitz M.J."/>
            <person name="Rasko D.A."/>
            <person name="Hoffmaster A."/>
            <person name="Ravel J."/>
            <person name="Sutton G."/>
        </authorList>
    </citation>
    <scope>NUCLEOTIDE SEQUENCE [LARGE SCALE GENOMIC DNA]</scope>
    <source>
        <strain evidence="1 2">G9842</strain>
        <plasmid evidence="1 2">pG9842_140</plasmid>
    </source>
</reference>
<keyword evidence="1" id="KW-0614">Plasmid</keyword>
<name>B7IZR3_BACC2</name>
<protein>
    <submittedName>
        <fullName evidence="1">Uncharacterized protein</fullName>
    </submittedName>
</protein>
<sequence length="49" mass="6000">MKELINKIDSKKFIKNEVSVQYVFNYKNFDFTQLEQLLNRIKLLNKDFT</sequence>
<dbReference type="KEGG" id="bcg:BCG9842_A0070"/>
<dbReference type="HOGENOM" id="CLU_3131921_0_0_9"/>
<dbReference type="Proteomes" id="UP000006744">
    <property type="component" value="Plasmid pG9842_140"/>
</dbReference>
<dbReference type="AlphaFoldDB" id="B7IZR3"/>
<organism evidence="1 2">
    <name type="scientific">Bacillus cereus (strain G9842)</name>
    <dbReference type="NCBI Taxonomy" id="405531"/>
    <lineage>
        <taxon>Bacteria</taxon>
        <taxon>Bacillati</taxon>
        <taxon>Bacillota</taxon>
        <taxon>Bacilli</taxon>
        <taxon>Bacillales</taxon>
        <taxon>Bacillaceae</taxon>
        <taxon>Bacillus</taxon>
        <taxon>Bacillus cereus group</taxon>
    </lineage>
</organism>
<proteinExistence type="predicted"/>
<evidence type="ECO:0000313" key="2">
    <source>
        <dbReference type="Proteomes" id="UP000006744"/>
    </source>
</evidence>
<evidence type="ECO:0000313" key="1">
    <source>
        <dbReference type="EMBL" id="ACK98751.1"/>
    </source>
</evidence>